<keyword evidence="3" id="KW-1185">Reference proteome</keyword>
<protein>
    <submittedName>
        <fullName evidence="2">Uncharacterized protein</fullName>
    </submittedName>
</protein>
<evidence type="ECO:0000313" key="3">
    <source>
        <dbReference type="Proteomes" id="UP001054945"/>
    </source>
</evidence>
<proteinExistence type="predicted"/>
<dbReference type="EMBL" id="BPLR01008743">
    <property type="protein sequence ID" value="GIY26882.1"/>
    <property type="molecule type" value="Genomic_DNA"/>
</dbReference>
<feature type="compositionally biased region" description="Polar residues" evidence="1">
    <location>
        <begin position="1"/>
        <end position="11"/>
    </location>
</feature>
<evidence type="ECO:0000256" key="1">
    <source>
        <dbReference type="SAM" id="MobiDB-lite"/>
    </source>
</evidence>
<reference evidence="2 3" key="1">
    <citation type="submission" date="2021-06" db="EMBL/GenBank/DDBJ databases">
        <title>Caerostris extrusa draft genome.</title>
        <authorList>
            <person name="Kono N."/>
            <person name="Arakawa K."/>
        </authorList>
    </citation>
    <scope>NUCLEOTIDE SEQUENCE [LARGE SCALE GENOMIC DNA]</scope>
</reference>
<feature type="region of interest" description="Disordered" evidence="1">
    <location>
        <begin position="1"/>
        <end position="28"/>
    </location>
</feature>
<dbReference type="AlphaFoldDB" id="A0AAV4S2C1"/>
<dbReference type="Proteomes" id="UP001054945">
    <property type="component" value="Unassembled WGS sequence"/>
</dbReference>
<organism evidence="2 3">
    <name type="scientific">Caerostris extrusa</name>
    <name type="common">Bark spider</name>
    <name type="synonym">Caerostris bankana</name>
    <dbReference type="NCBI Taxonomy" id="172846"/>
    <lineage>
        <taxon>Eukaryota</taxon>
        <taxon>Metazoa</taxon>
        <taxon>Ecdysozoa</taxon>
        <taxon>Arthropoda</taxon>
        <taxon>Chelicerata</taxon>
        <taxon>Arachnida</taxon>
        <taxon>Araneae</taxon>
        <taxon>Araneomorphae</taxon>
        <taxon>Entelegynae</taxon>
        <taxon>Araneoidea</taxon>
        <taxon>Araneidae</taxon>
        <taxon>Caerostris</taxon>
    </lineage>
</organism>
<evidence type="ECO:0000313" key="2">
    <source>
        <dbReference type="EMBL" id="GIY26882.1"/>
    </source>
</evidence>
<comment type="caution">
    <text evidence="2">The sequence shown here is derived from an EMBL/GenBank/DDBJ whole genome shotgun (WGS) entry which is preliminary data.</text>
</comment>
<sequence length="85" mass="9802">MELLTPTNSISGRHHGPRLPSPSPRTRRRAFRSLLNESERIVERSRTKERRAFQRSGEVCSTSSPLDFIQTQGFVHLAECKLRKL</sequence>
<accession>A0AAV4S2C1</accession>
<name>A0AAV4S2C1_CAEEX</name>
<gene>
    <name evidence="2" type="ORF">CEXT_421051</name>
</gene>